<dbReference type="GO" id="GO:0006351">
    <property type="term" value="P:DNA-templated transcription"/>
    <property type="evidence" value="ECO:0007669"/>
    <property type="project" value="InterPro"/>
</dbReference>
<evidence type="ECO:0000259" key="7">
    <source>
        <dbReference type="SMART" id="SM00906"/>
    </source>
</evidence>
<name>A0A5M9MI88_9EURO</name>
<keyword evidence="6" id="KW-0812">Transmembrane</keyword>
<dbReference type="GO" id="GO:0008270">
    <property type="term" value="F:zinc ion binding"/>
    <property type="evidence" value="ECO:0007669"/>
    <property type="project" value="InterPro"/>
</dbReference>
<dbReference type="InterPro" id="IPR050987">
    <property type="entry name" value="AtrR-like"/>
</dbReference>
<reference evidence="8 9" key="1">
    <citation type="submission" date="2019-08" db="EMBL/GenBank/DDBJ databases">
        <title>The genome sequence of a newly discovered highly antifungal drug resistant Aspergillus species, Aspergillus tanneri NIH 1004.</title>
        <authorList>
            <person name="Mounaud S."/>
            <person name="Singh I."/>
            <person name="Joardar V."/>
            <person name="Pakala S."/>
            <person name="Pakala S."/>
            <person name="Venepally P."/>
            <person name="Chung J.K."/>
            <person name="Losada L."/>
            <person name="Nierman W.C."/>
        </authorList>
    </citation>
    <scope>NUCLEOTIDE SEQUENCE [LARGE SCALE GENOMIC DNA]</scope>
    <source>
        <strain evidence="8 9">NIH1004</strain>
    </source>
</reference>
<evidence type="ECO:0000256" key="4">
    <source>
        <dbReference type="ARBA" id="ARBA00023163"/>
    </source>
</evidence>
<dbReference type="AlphaFoldDB" id="A0A5M9MI88"/>
<keyword evidence="2" id="KW-0805">Transcription regulation</keyword>
<dbReference type="GO" id="GO:0003700">
    <property type="term" value="F:DNA-binding transcription factor activity"/>
    <property type="evidence" value="ECO:0007669"/>
    <property type="project" value="InterPro"/>
</dbReference>
<dbReference type="PANTHER" id="PTHR46910:SF37">
    <property type="entry name" value="ZN(II)2CYS6 TRANSCRIPTION FACTOR (EUROFUNG)"/>
    <property type="match status" value="1"/>
</dbReference>
<gene>
    <name evidence="8" type="ORF">ATNIH1004_005377</name>
</gene>
<dbReference type="PANTHER" id="PTHR46910">
    <property type="entry name" value="TRANSCRIPTION FACTOR PDR1"/>
    <property type="match status" value="1"/>
</dbReference>
<evidence type="ECO:0000256" key="2">
    <source>
        <dbReference type="ARBA" id="ARBA00023015"/>
    </source>
</evidence>
<dbReference type="CDD" id="cd12148">
    <property type="entry name" value="fungal_TF_MHR"/>
    <property type="match status" value="1"/>
</dbReference>
<dbReference type="GO" id="GO:0005634">
    <property type="term" value="C:nucleus"/>
    <property type="evidence" value="ECO:0007669"/>
    <property type="project" value="UniProtKB-SubCell"/>
</dbReference>
<evidence type="ECO:0000256" key="6">
    <source>
        <dbReference type="SAM" id="Phobius"/>
    </source>
</evidence>
<evidence type="ECO:0000313" key="8">
    <source>
        <dbReference type="EMBL" id="KAA8646702.1"/>
    </source>
</evidence>
<keyword evidence="6" id="KW-0472">Membrane</keyword>
<keyword evidence="4" id="KW-0804">Transcription</keyword>
<comment type="subcellular location">
    <subcellularLocation>
        <location evidence="1">Nucleus</location>
    </subcellularLocation>
</comment>
<dbReference type="Proteomes" id="UP000324241">
    <property type="component" value="Unassembled WGS sequence"/>
</dbReference>
<dbReference type="VEuPathDB" id="FungiDB:EYZ11_013193"/>
<dbReference type="InterPro" id="IPR007219">
    <property type="entry name" value="XnlR_reg_dom"/>
</dbReference>
<keyword evidence="5" id="KW-0539">Nucleus</keyword>
<evidence type="ECO:0000256" key="3">
    <source>
        <dbReference type="ARBA" id="ARBA00023125"/>
    </source>
</evidence>
<protein>
    <recommendedName>
        <fullName evidence="7">Xylanolytic transcriptional activator regulatory domain-containing protein</fullName>
    </recommendedName>
</protein>
<keyword evidence="6" id="KW-1133">Transmembrane helix</keyword>
<accession>A0A5M9MI88</accession>
<evidence type="ECO:0000313" key="9">
    <source>
        <dbReference type="Proteomes" id="UP000324241"/>
    </source>
</evidence>
<proteinExistence type="predicted"/>
<dbReference type="RefSeq" id="XP_033426063.1">
    <property type="nucleotide sequence ID" value="XM_033570031.1"/>
</dbReference>
<dbReference type="GO" id="GO:0003677">
    <property type="term" value="F:DNA binding"/>
    <property type="evidence" value="ECO:0007669"/>
    <property type="project" value="UniProtKB-KW"/>
</dbReference>
<dbReference type="GeneID" id="54328079"/>
<evidence type="ECO:0000256" key="1">
    <source>
        <dbReference type="ARBA" id="ARBA00004123"/>
    </source>
</evidence>
<dbReference type="EMBL" id="QUQM01000004">
    <property type="protein sequence ID" value="KAA8646702.1"/>
    <property type="molecule type" value="Genomic_DNA"/>
</dbReference>
<dbReference type="SMART" id="SM00906">
    <property type="entry name" value="Fungal_trans"/>
    <property type="match status" value="1"/>
</dbReference>
<organism evidence="8 9">
    <name type="scientific">Aspergillus tanneri</name>
    <dbReference type="NCBI Taxonomy" id="1220188"/>
    <lineage>
        <taxon>Eukaryota</taxon>
        <taxon>Fungi</taxon>
        <taxon>Dikarya</taxon>
        <taxon>Ascomycota</taxon>
        <taxon>Pezizomycotina</taxon>
        <taxon>Eurotiomycetes</taxon>
        <taxon>Eurotiomycetidae</taxon>
        <taxon>Eurotiales</taxon>
        <taxon>Aspergillaceae</taxon>
        <taxon>Aspergillus</taxon>
        <taxon>Aspergillus subgen. Circumdati</taxon>
    </lineage>
</organism>
<comment type="caution">
    <text evidence="8">The sequence shown here is derived from an EMBL/GenBank/DDBJ whole genome shotgun (WGS) entry which is preliminary data.</text>
</comment>
<dbReference type="OrthoDB" id="4116913at2759"/>
<feature type="domain" description="Xylanolytic transcriptional activator regulatory" evidence="7">
    <location>
        <begin position="92"/>
        <end position="174"/>
    </location>
</feature>
<dbReference type="Pfam" id="PF04082">
    <property type="entry name" value="Fungal_trans"/>
    <property type="match status" value="1"/>
</dbReference>
<sequence length="404" mass="45370">MFQDTIVTAYSTLDDGRLLGKSSAQACVFAFLAFISVLRTQVETVPLDSIQYMTAAQSLLPRILLETASVEGLQSLCMLAFIEQKLGDVQAAMYFTSLAARLIFGLRAYVFSEPDLSTAGWSASTRTSSVQPHLRSLFWLCFAIDKELSLQTGEPPSINDDVCDLTLPPNYIERLYASDPCVQSRLPSDLFARLPPYPVDLRLSIIMSRVNSALCSNRRVQVNDATIIKHVRELDEELEQWRISLPPHWQPTLSSPSDNPNISMHALFLQLVYYFILARIHLASNQYNEWMVAHSEMPQGISSSLALSVAASRSTLLCLKVYEHLLRDVALWPILWYILTALGVLYIHVLRRPLDPEAASDVDLLKNISLIIHRLFIQQNPLNHPRDTDIPHITGLAIEIAQLA</sequence>
<evidence type="ECO:0000256" key="5">
    <source>
        <dbReference type="ARBA" id="ARBA00023242"/>
    </source>
</evidence>
<feature type="transmembrane region" description="Helical" evidence="6">
    <location>
        <begin position="334"/>
        <end position="350"/>
    </location>
</feature>
<keyword evidence="3" id="KW-0238">DNA-binding</keyword>